<dbReference type="Gene3D" id="3.30.420.60">
    <property type="entry name" value="eRF1 domain 2"/>
    <property type="match status" value="1"/>
</dbReference>
<reference evidence="2 3" key="1">
    <citation type="submission" date="2019-07" db="EMBL/GenBank/DDBJ databases">
        <title>Microlunatus dokdonensis sp. nov. isolated from the rhizospheric soil of the wild plant Elymus tsukushiensis.</title>
        <authorList>
            <person name="Ghim S.-Y."/>
            <person name="Hwang Y.-J."/>
            <person name="Son J.-S."/>
            <person name="Shin J.-H."/>
        </authorList>
    </citation>
    <scope>NUCLEOTIDE SEQUENCE [LARGE SCALE GENOMIC DNA]</scope>
    <source>
        <strain evidence="2 3">KUDC0627</strain>
    </source>
</reference>
<gene>
    <name evidence="2" type="ORF">FOE78_21030</name>
</gene>
<feature type="domain" description="Actinobacteria/chloroflexi VLRF1 release factor" evidence="1">
    <location>
        <begin position="76"/>
        <end position="208"/>
    </location>
</feature>
<evidence type="ECO:0000313" key="3">
    <source>
        <dbReference type="Proteomes" id="UP000319263"/>
    </source>
</evidence>
<dbReference type="EMBL" id="CP041692">
    <property type="protein sequence ID" value="QDP98052.1"/>
    <property type="molecule type" value="Genomic_DNA"/>
</dbReference>
<evidence type="ECO:0000313" key="2">
    <source>
        <dbReference type="EMBL" id="QDP98052.1"/>
    </source>
</evidence>
<keyword evidence="3" id="KW-1185">Reference proteome</keyword>
<dbReference type="Proteomes" id="UP000319263">
    <property type="component" value="Chromosome"/>
</dbReference>
<accession>A0A516Q3V4</accession>
<dbReference type="AlphaFoldDB" id="A0A516Q3V4"/>
<protein>
    <recommendedName>
        <fullName evidence="1">Actinobacteria/chloroflexi VLRF1 release factor domain-containing protein</fullName>
    </recommendedName>
</protein>
<organism evidence="2 3">
    <name type="scientific">Microlunatus elymi</name>
    <dbReference type="NCBI Taxonomy" id="2596828"/>
    <lineage>
        <taxon>Bacteria</taxon>
        <taxon>Bacillati</taxon>
        <taxon>Actinomycetota</taxon>
        <taxon>Actinomycetes</taxon>
        <taxon>Propionibacteriales</taxon>
        <taxon>Propionibacteriaceae</taxon>
        <taxon>Microlunatus</taxon>
    </lineage>
</organism>
<dbReference type="NCBIfam" id="NF041024">
    <property type="entry name" value="acVLRF1_NCBI"/>
    <property type="match status" value="1"/>
</dbReference>
<dbReference type="KEGG" id="mik:FOE78_21030"/>
<dbReference type="Pfam" id="PF18859">
    <property type="entry name" value="acVLRF1"/>
    <property type="match status" value="1"/>
</dbReference>
<dbReference type="InterPro" id="IPR040783">
    <property type="entry name" value="VLRF1"/>
</dbReference>
<proteinExistence type="predicted"/>
<dbReference type="SUPFAM" id="SSF53137">
    <property type="entry name" value="Translational machinery components"/>
    <property type="match status" value="1"/>
</dbReference>
<dbReference type="InterPro" id="IPR042226">
    <property type="entry name" value="eFR1_2_sf"/>
</dbReference>
<evidence type="ECO:0000259" key="1">
    <source>
        <dbReference type="Pfam" id="PF18859"/>
    </source>
</evidence>
<name>A0A516Q3V4_9ACTN</name>
<dbReference type="OrthoDB" id="3728778at2"/>
<sequence>MAAESRKISIERSRLLRWLQNFAVRHGEPSATLHDQQLALAAPDGAEAMITVPFPPLSESTGSLQQRLVDHVLLDRRVGVILVRRGGFGVGLFDGDRLLGHKTGTGYVQGKTKAGGWSQQRYARRRDNQARQLYQKASAAVSELLLPAVDDLAAVVGGGDRAGVLAALEPAELTPIKELLQPRLLPVPDPRLRVLEEFADQFLGVEIELNELA</sequence>
<dbReference type="RefSeq" id="WP_143987999.1">
    <property type="nucleotide sequence ID" value="NZ_CP041692.1"/>
</dbReference>